<dbReference type="EMBL" id="CYXP01000007">
    <property type="protein sequence ID" value="CUN24792.1"/>
    <property type="molecule type" value="Genomic_DNA"/>
</dbReference>
<protein>
    <submittedName>
        <fullName evidence="5">Helix-turn-helix domain-containing protein</fullName>
    </submittedName>
    <submittedName>
        <fullName evidence="2">Plasmid maintenance system antidote protein</fullName>
    </submittedName>
    <submittedName>
        <fullName evidence="15">Transcriptional regulator</fullName>
    </submittedName>
</protein>
<dbReference type="EMBL" id="CP120353">
    <property type="protein sequence ID" value="WET66256.1"/>
    <property type="molecule type" value="Genomic_DNA"/>
</dbReference>
<evidence type="ECO:0000313" key="13">
    <source>
        <dbReference type="EMBL" id="MRZ56843.1"/>
    </source>
</evidence>
<dbReference type="Proteomes" id="UP000501982">
    <property type="component" value="Chromosome"/>
</dbReference>
<dbReference type="Proteomes" id="UP000284660">
    <property type="component" value="Unassembled WGS sequence"/>
</dbReference>
<dbReference type="Proteomes" id="UP000461276">
    <property type="component" value="Unassembled WGS sequence"/>
</dbReference>
<reference evidence="18 25" key="6">
    <citation type="submission" date="2019-07" db="EMBL/GenBank/DDBJ databases">
        <title>Genome sequencing of Parabacteroides distasonis iSURF_7.</title>
        <authorList>
            <person name="Degefu H.N."/>
            <person name="Ruoff K.L."/>
            <person name="Price C.E."/>
            <person name="Valls R.A."/>
            <person name="O'Toole G.A."/>
        </authorList>
    </citation>
    <scope>NUCLEOTIDE SEQUENCE [LARGE SCALE GENOMIC DNA]</scope>
    <source>
        <strain evidence="18 25">CFPLTA003_1B</strain>
    </source>
</reference>
<dbReference type="GeneID" id="93524932"/>
<dbReference type="Proteomes" id="UP000450599">
    <property type="component" value="Unassembled WGS sequence"/>
</dbReference>
<dbReference type="EMBL" id="CYYK01000020">
    <property type="protein sequence ID" value="CUP18515.1"/>
    <property type="molecule type" value="Genomic_DNA"/>
</dbReference>
<dbReference type="EMBL" id="WKLT01000022">
    <property type="protein sequence ID" value="MRY59975.1"/>
    <property type="molecule type" value="Genomic_DNA"/>
</dbReference>
<dbReference type="EMBL" id="QSJN01000009">
    <property type="protein sequence ID" value="RHD73202.1"/>
    <property type="molecule type" value="Genomic_DNA"/>
</dbReference>
<dbReference type="PROSITE" id="PS50943">
    <property type="entry name" value="HTH_CROC1"/>
    <property type="match status" value="1"/>
</dbReference>
<evidence type="ECO:0000313" key="17">
    <source>
        <dbReference type="EMBL" id="RHD73202.1"/>
    </source>
</evidence>
<reference evidence="23" key="2">
    <citation type="submission" date="2017-04" db="EMBL/GenBank/DDBJ databases">
        <title>Function of individual gut microbiota members based on whole genome sequencing of pure cultures obtained from chicken caecum.</title>
        <authorList>
            <person name="Medvecky M."/>
            <person name="Cejkova D."/>
            <person name="Polansky O."/>
            <person name="Karasova D."/>
            <person name="Kubasova T."/>
            <person name="Cizek A."/>
            <person name="Rychlik I."/>
        </authorList>
    </citation>
    <scope>NUCLEOTIDE SEQUENCE [LARGE SCALE GENOMIC DNA]</scope>
    <source>
        <strain evidence="23">An199</strain>
    </source>
</reference>
<dbReference type="Proteomes" id="UP000471216">
    <property type="component" value="Unassembled WGS sequence"/>
</dbReference>
<dbReference type="GO" id="GO:0003677">
    <property type="term" value="F:DNA binding"/>
    <property type="evidence" value="ECO:0007669"/>
    <property type="project" value="InterPro"/>
</dbReference>
<evidence type="ECO:0000313" key="31">
    <source>
        <dbReference type="Proteomes" id="UP000463337"/>
    </source>
</evidence>
<dbReference type="InterPro" id="IPR010982">
    <property type="entry name" value="Lambda_DNA-bd_dom_sf"/>
</dbReference>
<dbReference type="Proteomes" id="UP001211522">
    <property type="component" value="Unassembled WGS sequence"/>
</dbReference>
<evidence type="ECO:0000313" key="29">
    <source>
        <dbReference type="Proteomes" id="UP000450599"/>
    </source>
</evidence>
<evidence type="ECO:0000313" key="21">
    <source>
        <dbReference type="Proteomes" id="UP000095455"/>
    </source>
</evidence>
<evidence type="ECO:0000313" key="6">
    <source>
        <dbReference type="EMBL" id="MDB9005275.1"/>
    </source>
</evidence>
<dbReference type="EMBL" id="WKMW01000023">
    <property type="protein sequence ID" value="MRY86398.1"/>
    <property type="molecule type" value="Genomic_DNA"/>
</dbReference>
<evidence type="ECO:0000313" key="10">
    <source>
        <dbReference type="EMBL" id="MRY94018.1"/>
    </source>
</evidence>
<dbReference type="InterPro" id="IPR001387">
    <property type="entry name" value="Cro/C1-type_HTH"/>
</dbReference>
<dbReference type="Gene3D" id="1.10.260.40">
    <property type="entry name" value="lambda repressor-like DNA-binding domains"/>
    <property type="match status" value="1"/>
</dbReference>
<evidence type="ECO:0000313" key="15">
    <source>
        <dbReference type="EMBL" id="OUP14862.1"/>
    </source>
</evidence>
<name>A0A173VBP3_PARDI</name>
<organism evidence="2 22">
    <name type="scientific">Parabacteroides distasonis</name>
    <dbReference type="NCBI Taxonomy" id="823"/>
    <lineage>
        <taxon>Bacteria</taxon>
        <taxon>Pseudomonadati</taxon>
        <taxon>Bacteroidota</taxon>
        <taxon>Bacteroidia</taxon>
        <taxon>Bacteroidales</taxon>
        <taxon>Tannerellaceae</taxon>
        <taxon>Parabacteroides</taxon>
    </lineage>
</organism>
<evidence type="ECO:0000313" key="14">
    <source>
        <dbReference type="EMBL" id="MSB74549.1"/>
    </source>
</evidence>
<dbReference type="Proteomes" id="UP000441609">
    <property type="component" value="Unassembled WGS sequence"/>
</dbReference>
<evidence type="ECO:0000313" key="2">
    <source>
        <dbReference type="EMBL" id="CUN24792.1"/>
    </source>
</evidence>
<evidence type="ECO:0000313" key="8">
    <source>
        <dbReference type="EMBL" id="MRY59975.1"/>
    </source>
</evidence>
<dbReference type="Proteomes" id="UP000195950">
    <property type="component" value="Unassembled WGS sequence"/>
</dbReference>
<dbReference type="Proteomes" id="UP000095455">
    <property type="component" value="Unassembled WGS sequence"/>
</dbReference>
<reference evidence="17 24" key="4">
    <citation type="submission" date="2018-08" db="EMBL/GenBank/DDBJ databases">
        <title>A genome reference for cultivated species of the human gut microbiota.</title>
        <authorList>
            <person name="Zou Y."/>
            <person name="Xue W."/>
            <person name="Luo G."/>
        </authorList>
    </citation>
    <scope>NUCLEOTIDE SEQUENCE [LARGE SCALE GENOMIC DNA]</scope>
    <source>
        <strain evidence="17 24">AM30-4</strain>
    </source>
</reference>
<reference evidence="26 27" key="5">
    <citation type="journal article" date="2019" name="Nat. Med.">
        <title>A library of human gut bacterial isolates paired with longitudinal multiomics data enables mechanistic microbiome research.</title>
        <authorList>
            <person name="Poyet M."/>
            <person name="Groussin M."/>
            <person name="Gibbons S.M."/>
            <person name="Avila-Pacheco J."/>
            <person name="Jiang X."/>
            <person name="Kearney S.M."/>
            <person name="Perrotta A.R."/>
            <person name="Berdy B."/>
            <person name="Zhao S."/>
            <person name="Lieberman T.D."/>
            <person name="Swanson P.K."/>
            <person name="Smith M."/>
            <person name="Roesemann S."/>
            <person name="Alexander J.E."/>
            <person name="Rich S.A."/>
            <person name="Livny J."/>
            <person name="Vlamakis H."/>
            <person name="Clish C."/>
            <person name="Bullock K."/>
            <person name="Deik A."/>
            <person name="Scott J."/>
            <person name="Pierce K.A."/>
            <person name="Xavier R.J."/>
            <person name="Alm E.J."/>
        </authorList>
    </citation>
    <scope>NUCLEOTIDE SEQUENCE [LARGE SCALE GENOMIC DNA]</scope>
    <source>
        <strain evidence="11 32">BIOML-A10</strain>
        <strain evidence="9 29">BIOML-A11</strain>
        <strain evidence="13 26">BIOML-A2</strain>
        <strain evidence="14 28">BIOML-A20</strain>
        <strain evidence="12 27">BIOML-A32</strain>
        <strain evidence="8 31">BIOML-A41</strain>
        <strain evidence="10 30">BIOML-A9</strain>
    </source>
</reference>
<dbReference type="CDD" id="cd00093">
    <property type="entry name" value="HTH_XRE"/>
    <property type="match status" value="1"/>
</dbReference>
<reference evidence="16 33" key="7">
    <citation type="submission" date="2020-04" db="EMBL/GenBank/DDBJ databases">
        <title>Complete Genomes and Methylome analysis of CBBP consortium that reverse antibiotic-induced susceptibility to vancomycin-resistant Enterococcus faecium infection.</title>
        <authorList>
            <person name="Fomenkov A."/>
            <person name="Zhang Z."/>
            <person name="Pamer E."/>
            <person name="Roberts R.J."/>
        </authorList>
    </citation>
    <scope>NUCLEOTIDE SEQUENCE [LARGE SCALE GENOMIC DNA]</scope>
    <source>
        <strain evidence="33">CBBP</strain>
        <strain evidence="16">CBBP-1</strain>
    </source>
</reference>
<dbReference type="Proteomes" id="UP000095591">
    <property type="component" value="Unassembled WGS sequence"/>
</dbReference>
<evidence type="ECO:0000313" key="5">
    <source>
        <dbReference type="EMBL" id="MCB6518059.1"/>
    </source>
</evidence>
<reference evidence="20 21" key="1">
    <citation type="submission" date="2015-09" db="EMBL/GenBank/DDBJ databases">
        <authorList>
            <consortium name="Pathogen Informatics"/>
        </authorList>
    </citation>
    <scope>NUCLEOTIDE SEQUENCE [LARGE SCALE GENOMIC DNA]</scope>
    <source>
        <strain evidence="3 21">2789STDY5608822</strain>
        <strain evidence="2 22">2789STDY5608872</strain>
        <strain evidence="4 20">2789STDY5834948</strain>
    </source>
</reference>
<dbReference type="Proteomes" id="UP001210126">
    <property type="component" value="Unassembled WGS sequence"/>
</dbReference>
<dbReference type="EMBL" id="JAJCNI010000009">
    <property type="protein sequence ID" value="MCB6518059.1"/>
    <property type="molecule type" value="Genomic_DNA"/>
</dbReference>
<dbReference type="Proteomes" id="UP000432516">
    <property type="component" value="Unassembled WGS sequence"/>
</dbReference>
<dbReference type="Proteomes" id="UP000315827">
    <property type="component" value="Unassembled WGS sequence"/>
</dbReference>
<evidence type="ECO:0000313" key="3">
    <source>
        <dbReference type="EMBL" id="CUP18515.1"/>
    </source>
</evidence>
<evidence type="ECO:0000313" key="27">
    <source>
        <dbReference type="Proteomes" id="UP000441358"/>
    </source>
</evidence>
<dbReference type="SMART" id="SM00530">
    <property type="entry name" value="HTH_XRE"/>
    <property type="match status" value="1"/>
</dbReference>
<reference evidence="19" key="10">
    <citation type="submission" date="2023-03" db="EMBL/GenBank/DDBJ databases">
        <title>Parabacteroides distasonis, a bacteria resistant against UC.</title>
        <authorList>
            <person name="Dai W."/>
        </authorList>
    </citation>
    <scope>NUCLEOTIDE SEQUENCE</scope>
    <source>
        <strain evidence="19">F1-28</strain>
    </source>
</reference>
<evidence type="ECO:0000313" key="32">
    <source>
        <dbReference type="Proteomes" id="UP000471216"/>
    </source>
</evidence>
<evidence type="ECO:0000313" key="20">
    <source>
        <dbReference type="Proteomes" id="UP000095332"/>
    </source>
</evidence>
<dbReference type="EMBL" id="WKMY01000007">
    <property type="protein sequence ID" value="MRY94018.1"/>
    <property type="molecule type" value="Genomic_DNA"/>
</dbReference>
<evidence type="ECO:0000313" key="23">
    <source>
        <dbReference type="Proteomes" id="UP000195950"/>
    </source>
</evidence>
<dbReference type="Proteomes" id="UP000463337">
    <property type="component" value="Unassembled WGS sequence"/>
</dbReference>
<dbReference type="Proteomes" id="UP000441358">
    <property type="component" value="Unassembled WGS sequence"/>
</dbReference>
<dbReference type="EMBL" id="CP051672">
    <property type="protein sequence ID" value="QJE26916.1"/>
    <property type="molecule type" value="Genomic_DNA"/>
</dbReference>
<dbReference type="Proteomes" id="UP001221009">
    <property type="component" value="Chromosome"/>
</dbReference>
<evidence type="ECO:0000313" key="19">
    <source>
        <dbReference type="EMBL" id="WET66256.1"/>
    </source>
</evidence>
<dbReference type="EMBL" id="JAQMPX010000096">
    <property type="protein sequence ID" value="MDB9139454.1"/>
    <property type="molecule type" value="Genomic_DNA"/>
</dbReference>
<dbReference type="Proteomes" id="UP001198806">
    <property type="component" value="Unassembled WGS sequence"/>
</dbReference>
<dbReference type="EMBL" id="WKMO01000013">
    <property type="protein sequence ID" value="MSB74549.1"/>
    <property type="molecule type" value="Genomic_DNA"/>
</dbReference>
<dbReference type="EMBL" id="WKMC01000007">
    <property type="protein sequence ID" value="MRZ50707.1"/>
    <property type="molecule type" value="Genomic_DNA"/>
</dbReference>
<evidence type="ECO:0000313" key="16">
    <source>
        <dbReference type="EMBL" id="QJE26916.1"/>
    </source>
</evidence>
<dbReference type="Pfam" id="PF01381">
    <property type="entry name" value="HTH_3"/>
    <property type="match status" value="1"/>
</dbReference>
<evidence type="ECO:0000313" key="11">
    <source>
        <dbReference type="EMBL" id="MRZ08296.1"/>
    </source>
</evidence>
<evidence type="ECO:0000313" key="28">
    <source>
        <dbReference type="Proteomes" id="UP000441609"/>
    </source>
</evidence>
<dbReference type="EMBL" id="JAQMPJ010000006">
    <property type="protein sequence ID" value="MDB9005275.1"/>
    <property type="molecule type" value="Genomic_DNA"/>
</dbReference>
<dbReference type="SUPFAM" id="SSF47413">
    <property type="entry name" value="lambda repressor-like DNA-binding domains"/>
    <property type="match status" value="1"/>
</dbReference>
<reference evidence="6" key="9">
    <citation type="submission" date="2023-01" db="EMBL/GenBank/DDBJ databases">
        <title>Human gut microbiome strain richness.</title>
        <authorList>
            <person name="Chen-Liaw A."/>
        </authorList>
    </citation>
    <scope>NUCLEOTIDE SEQUENCE</scope>
    <source>
        <strain evidence="7">D35st1_E5_D35t1_190705</strain>
        <strain evidence="6">RTP21484st1_E5_RTP21484_190118</strain>
    </source>
</reference>
<evidence type="ECO:0000313" key="24">
    <source>
        <dbReference type="Proteomes" id="UP000284660"/>
    </source>
</evidence>
<evidence type="ECO:0000313" key="30">
    <source>
        <dbReference type="Proteomes" id="UP000461276"/>
    </source>
</evidence>
<dbReference type="OrthoDB" id="1045046at2"/>
<dbReference type="EMBL" id="WKMX01000021">
    <property type="protein sequence ID" value="MRZ08296.1"/>
    <property type="molecule type" value="Genomic_DNA"/>
</dbReference>
<accession>A0A173VBP3</accession>
<reference evidence="5" key="8">
    <citation type="submission" date="2021-10" db="EMBL/GenBank/DDBJ databases">
        <title>Collection of gut derived symbiotic bacterial strains cultured from healthy donors.</title>
        <authorList>
            <person name="Lin H."/>
            <person name="Littmann E."/>
            <person name="Kohout C."/>
            <person name="Pamer E.G."/>
        </authorList>
    </citation>
    <scope>NUCLEOTIDE SEQUENCE</scope>
    <source>
        <strain evidence="5">DFI.2.94</strain>
    </source>
</reference>
<evidence type="ECO:0000313" key="12">
    <source>
        <dbReference type="EMBL" id="MRZ50707.1"/>
    </source>
</evidence>
<dbReference type="EMBL" id="WKNE01000022">
    <property type="protein sequence ID" value="MRZ56843.1"/>
    <property type="molecule type" value="Genomic_DNA"/>
</dbReference>
<dbReference type="AlphaFoldDB" id="A0A173VBP3"/>
<evidence type="ECO:0000313" key="9">
    <source>
        <dbReference type="EMBL" id="MRY86398.1"/>
    </source>
</evidence>
<evidence type="ECO:0000313" key="33">
    <source>
        <dbReference type="Proteomes" id="UP000501982"/>
    </source>
</evidence>
<sequence length="100" mass="12100">MKEQKEIHIGSLIKEKMEERGLSVSDFAHALHYERTNIYKIFKRSSIDVDLLLRISEVLAYDFLREVYLADEPRRYSITIEADKEDIEEIRKWLLEKRRE</sequence>
<reference evidence="15" key="3">
    <citation type="journal article" date="2018" name="BMC Genomics">
        <title>Whole genome sequencing and function prediction of 133 gut anaerobes isolated from chicken caecum in pure cultures.</title>
        <authorList>
            <person name="Medvecky M."/>
            <person name="Cejkova D."/>
            <person name="Polansky O."/>
            <person name="Karasova D."/>
            <person name="Kubasova T."/>
            <person name="Cizek A."/>
            <person name="Rychlik I."/>
        </authorList>
    </citation>
    <scope>NUCLEOTIDE SEQUENCE</scope>
    <source>
        <strain evidence="15">An199</strain>
    </source>
</reference>
<evidence type="ECO:0000313" key="22">
    <source>
        <dbReference type="Proteomes" id="UP000095591"/>
    </source>
</evidence>
<evidence type="ECO:0000313" key="4">
    <source>
        <dbReference type="EMBL" id="CUQ52821.1"/>
    </source>
</evidence>
<dbReference type="EMBL" id="NFJX01000026">
    <property type="protein sequence ID" value="OUP14862.1"/>
    <property type="molecule type" value="Genomic_DNA"/>
</dbReference>
<dbReference type="Proteomes" id="UP000095332">
    <property type="component" value="Unassembled WGS sequence"/>
</dbReference>
<feature type="domain" description="HTH cro/C1-type" evidence="1">
    <location>
        <begin position="13"/>
        <end position="64"/>
    </location>
</feature>
<evidence type="ECO:0000313" key="25">
    <source>
        <dbReference type="Proteomes" id="UP000315827"/>
    </source>
</evidence>
<evidence type="ECO:0000259" key="1">
    <source>
        <dbReference type="PROSITE" id="PS50943"/>
    </source>
</evidence>
<evidence type="ECO:0000313" key="26">
    <source>
        <dbReference type="Proteomes" id="UP000432516"/>
    </source>
</evidence>
<dbReference type="EMBL" id="VOHW01000006">
    <property type="protein sequence ID" value="TWV61214.1"/>
    <property type="molecule type" value="Genomic_DNA"/>
</dbReference>
<dbReference type="EMBL" id="CZBM01000020">
    <property type="protein sequence ID" value="CUQ52821.1"/>
    <property type="molecule type" value="Genomic_DNA"/>
</dbReference>
<gene>
    <name evidence="15" type="ORF">B5F32_19315</name>
    <name evidence="17" type="ORF">DW782_15275</name>
    <name evidence="3" type="ORF">ERS852380_04100</name>
    <name evidence="2" type="ORF">ERS852429_02865</name>
    <name evidence="4" type="ORF">ERS852560_03803</name>
    <name evidence="18" type="ORF">FSA05_11240</name>
    <name evidence="11" type="ORF">GKD54_19225</name>
    <name evidence="9" type="ORF">GKD58_19465</name>
    <name evidence="8" type="ORF">GKD59_19110</name>
    <name evidence="12" type="ORF">GKD66_10860</name>
    <name evidence="10" type="ORF">GKD67_12430</name>
    <name evidence="13" type="ORF">GKD68_19275</name>
    <name evidence="14" type="ORF">GKD70_14870</name>
    <name evidence="16" type="ORF">HHO38_00595</name>
    <name evidence="5" type="ORF">LI194_09655</name>
    <name evidence="19" type="ORF">P2T59_09745</name>
    <name evidence="6" type="ORF">PN599_09695</name>
    <name evidence="7" type="ORF">PN612_13200</name>
</gene>
<dbReference type="RefSeq" id="WP_005865121.1">
    <property type="nucleotide sequence ID" value="NZ_AP019729.1"/>
</dbReference>
<evidence type="ECO:0000313" key="7">
    <source>
        <dbReference type="EMBL" id="MDB9139454.1"/>
    </source>
</evidence>
<proteinExistence type="predicted"/>
<evidence type="ECO:0000313" key="18">
    <source>
        <dbReference type="EMBL" id="TWV61214.1"/>
    </source>
</evidence>